<dbReference type="EnsemblMetazoa" id="XM_038203438.1">
    <property type="protein sequence ID" value="XP_038059366.1"/>
    <property type="gene ID" value="LOC119730488"/>
</dbReference>
<dbReference type="AlphaFoldDB" id="A0A914A7D6"/>
<dbReference type="InterPro" id="IPR018379">
    <property type="entry name" value="BEN_domain"/>
</dbReference>
<dbReference type="PROSITE" id="PS51457">
    <property type="entry name" value="BEN"/>
    <property type="match status" value="1"/>
</dbReference>
<feature type="compositionally biased region" description="Polar residues" evidence="2">
    <location>
        <begin position="165"/>
        <end position="174"/>
    </location>
</feature>
<sequence>MADTQMKQEALETANGKTTQNRGLIVTRAGAKRRKFTSQTRKMTNRNTNGHTLPARRYPSIEELLSSADSSNSLDYQGFAGDHSPASRNFVSSRGGETLAQRESNAMVQLRAELEQYKQENRELRARLAELLNLRELEKTLRMTLQSFGVPTPKSPREACPCSHSYESPWQTEPEFQQIYSSSEEEEEEVTEFQRAIPSQSLATKPRLYQTAVQPQPQPQLQPQPQSQHPNPNPSTLYQANSGRARQDFQRFPRNTAACPATQVELVPSSGIYVDSNRLSSIAFKKGWSYTLLTRSLMPMVFNTQEMESSCVRGERATGKGSLNSPARPALDQAKVQAIITFVSGQFPDIQPYQITQTMNQKLVDVRGTIKKRTQAAKFVK</sequence>
<dbReference type="OMA" id="CTEYARQ"/>
<feature type="region of interest" description="Disordered" evidence="2">
    <location>
        <begin position="148"/>
        <end position="174"/>
    </location>
</feature>
<dbReference type="RefSeq" id="XP_038059364.1">
    <property type="nucleotide sequence ID" value="XM_038203436.1"/>
</dbReference>
<dbReference type="EnsemblMetazoa" id="XM_038203436.1">
    <property type="protein sequence ID" value="XP_038059364.1"/>
    <property type="gene ID" value="LOC119730488"/>
</dbReference>
<evidence type="ECO:0000313" key="4">
    <source>
        <dbReference type="EnsemblMetazoa" id="XP_038059364.1"/>
    </source>
</evidence>
<dbReference type="RefSeq" id="XP_038059366.1">
    <property type="nucleotide sequence ID" value="XM_038203438.1"/>
</dbReference>
<evidence type="ECO:0000256" key="2">
    <source>
        <dbReference type="SAM" id="MobiDB-lite"/>
    </source>
</evidence>
<dbReference type="OrthoDB" id="6359816at2759"/>
<dbReference type="GO" id="GO:0003677">
    <property type="term" value="F:DNA binding"/>
    <property type="evidence" value="ECO:0007669"/>
    <property type="project" value="InterPro"/>
</dbReference>
<organism evidence="4 5">
    <name type="scientific">Patiria miniata</name>
    <name type="common">Bat star</name>
    <name type="synonym">Asterina miniata</name>
    <dbReference type="NCBI Taxonomy" id="46514"/>
    <lineage>
        <taxon>Eukaryota</taxon>
        <taxon>Metazoa</taxon>
        <taxon>Echinodermata</taxon>
        <taxon>Eleutherozoa</taxon>
        <taxon>Asterozoa</taxon>
        <taxon>Asteroidea</taxon>
        <taxon>Valvatacea</taxon>
        <taxon>Valvatida</taxon>
        <taxon>Asterinidae</taxon>
        <taxon>Patiria</taxon>
    </lineage>
</organism>
<reference evidence="4" key="1">
    <citation type="submission" date="2022-11" db="UniProtKB">
        <authorList>
            <consortium name="EnsemblMetazoa"/>
        </authorList>
    </citation>
    <scope>IDENTIFICATION</scope>
</reference>
<evidence type="ECO:0000259" key="3">
    <source>
        <dbReference type="PROSITE" id="PS51457"/>
    </source>
</evidence>
<feature type="region of interest" description="Disordered" evidence="2">
    <location>
        <begin position="35"/>
        <end position="54"/>
    </location>
</feature>
<evidence type="ECO:0000313" key="5">
    <source>
        <dbReference type="Proteomes" id="UP000887568"/>
    </source>
</evidence>
<keyword evidence="5" id="KW-1185">Reference proteome</keyword>
<proteinExistence type="predicted"/>
<accession>A0A914A7D6</accession>
<dbReference type="EnsemblMetazoa" id="XM_038203437.1">
    <property type="protein sequence ID" value="XP_038059365.1"/>
    <property type="gene ID" value="LOC119730488"/>
</dbReference>
<dbReference type="Pfam" id="PF10523">
    <property type="entry name" value="BEN"/>
    <property type="match status" value="1"/>
</dbReference>
<dbReference type="SMART" id="SM01025">
    <property type="entry name" value="BEN"/>
    <property type="match status" value="1"/>
</dbReference>
<feature type="region of interest" description="Disordered" evidence="2">
    <location>
        <begin position="212"/>
        <end position="240"/>
    </location>
</feature>
<dbReference type="Gene3D" id="1.10.10.2590">
    <property type="entry name" value="BEN domain"/>
    <property type="match status" value="1"/>
</dbReference>
<evidence type="ECO:0000256" key="1">
    <source>
        <dbReference type="SAM" id="Coils"/>
    </source>
</evidence>
<feature type="domain" description="BEN" evidence="3">
    <location>
        <begin position="269"/>
        <end position="370"/>
    </location>
</feature>
<keyword evidence="1" id="KW-0175">Coiled coil</keyword>
<dbReference type="RefSeq" id="XP_038059365.1">
    <property type="nucleotide sequence ID" value="XM_038203437.1"/>
</dbReference>
<protein>
    <recommendedName>
        <fullName evidence="3">BEN domain-containing protein</fullName>
    </recommendedName>
</protein>
<feature type="compositionally biased region" description="Polar residues" evidence="2">
    <location>
        <begin position="37"/>
        <end position="51"/>
    </location>
</feature>
<name>A0A914A7D6_PATMI</name>
<feature type="region of interest" description="Disordered" evidence="2">
    <location>
        <begin position="1"/>
        <end position="20"/>
    </location>
</feature>
<feature type="coiled-coil region" evidence="1">
    <location>
        <begin position="100"/>
        <end position="134"/>
    </location>
</feature>
<dbReference type="Proteomes" id="UP000887568">
    <property type="component" value="Unplaced"/>
</dbReference>
<dbReference type="GeneID" id="119730488"/>